<evidence type="ECO:0000313" key="1">
    <source>
        <dbReference type="EMBL" id="MBB5198657.1"/>
    </source>
</evidence>
<dbReference type="EMBL" id="JACHHQ010000001">
    <property type="protein sequence ID" value="MBB5198657.1"/>
    <property type="molecule type" value="Genomic_DNA"/>
</dbReference>
<evidence type="ECO:0000313" key="2">
    <source>
        <dbReference type="Proteomes" id="UP000571084"/>
    </source>
</evidence>
<protein>
    <submittedName>
        <fullName evidence="1">Uncharacterized protein</fullName>
    </submittedName>
</protein>
<proteinExistence type="predicted"/>
<keyword evidence="2" id="KW-1185">Reference proteome</keyword>
<comment type="caution">
    <text evidence="1">The sequence shown here is derived from an EMBL/GenBank/DDBJ whole genome shotgun (WGS) entry which is preliminary data.</text>
</comment>
<reference evidence="1 2" key="1">
    <citation type="submission" date="2020-08" db="EMBL/GenBank/DDBJ databases">
        <title>Genomic Encyclopedia of Type Strains, Phase IV (KMG-IV): sequencing the most valuable type-strain genomes for metagenomic binning, comparative biology and taxonomic classification.</title>
        <authorList>
            <person name="Goeker M."/>
        </authorList>
    </citation>
    <scope>NUCLEOTIDE SEQUENCE [LARGE SCALE GENOMIC DNA]</scope>
    <source>
        <strain evidence="1 2">DSM 23240</strain>
    </source>
</reference>
<organism evidence="1 2">
    <name type="scientific">Glaciimonas immobilis</name>
    <dbReference type="NCBI Taxonomy" id="728004"/>
    <lineage>
        <taxon>Bacteria</taxon>
        <taxon>Pseudomonadati</taxon>
        <taxon>Pseudomonadota</taxon>
        <taxon>Betaproteobacteria</taxon>
        <taxon>Burkholderiales</taxon>
        <taxon>Oxalobacteraceae</taxon>
        <taxon>Glaciimonas</taxon>
    </lineage>
</organism>
<gene>
    <name evidence="1" type="ORF">HNR39_000467</name>
</gene>
<sequence length="32" mass="4071">MVKTRRKKYITNDVMYLFCISYRLQMITRNRK</sequence>
<accession>A0A840RKC4</accession>
<dbReference type="AlphaFoldDB" id="A0A840RKC4"/>
<dbReference type="Proteomes" id="UP000571084">
    <property type="component" value="Unassembled WGS sequence"/>
</dbReference>
<name>A0A840RKC4_9BURK</name>